<dbReference type="EMBL" id="AVOT02129012">
    <property type="protein sequence ID" value="MBW0588035.1"/>
    <property type="molecule type" value="Genomic_DNA"/>
</dbReference>
<organism evidence="2 3">
    <name type="scientific">Austropuccinia psidii MF-1</name>
    <dbReference type="NCBI Taxonomy" id="1389203"/>
    <lineage>
        <taxon>Eukaryota</taxon>
        <taxon>Fungi</taxon>
        <taxon>Dikarya</taxon>
        <taxon>Basidiomycota</taxon>
        <taxon>Pucciniomycotina</taxon>
        <taxon>Pucciniomycetes</taxon>
        <taxon>Pucciniales</taxon>
        <taxon>Sphaerophragmiaceae</taxon>
        <taxon>Austropuccinia</taxon>
    </lineage>
</organism>
<feature type="compositionally biased region" description="Basic and acidic residues" evidence="1">
    <location>
        <begin position="1"/>
        <end position="11"/>
    </location>
</feature>
<feature type="region of interest" description="Disordered" evidence="1">
    <location>
        <begin position="1"/>
        <end position="45"/>
    </location>
</feature>
<reference evidence="2" key="1">
    <citation type="submission" date="2021-03" db="EMBL/GenBank/DDBJ databases">
        <title>Draft genome sequence of rust myrtle Austropuccinia psidii MF-1, a brazilian biotype.</title>
        <authorList>
            <person name="Quecine M.C."/>
            <person name="Pachon D.M.R."/>
            <person name="Bonatelli M.L."/>
            <person name="Correr F.H."/>
            <person name="Franceschini L.M."/>
            <person name="Leite T.F."/>
            <person name="Margarido G.R.A."/>
            <person name="Almeida C.A."/>
            <person name="Ferrarezi J.A."/>
            <person name="Labate C.A."/>
        </authorList>
    </citation>
    <scope>NUCLEOTIDE SEQUENCE</scope>
    <source>
        <strain evidence="2">MF-1</strain>
    </source>
</reference>
<sequence>MEEMHEVDRSGVLKVSAGKQTGKKKERGFSGVQKKRVERQEDQGEYAKEVEQQVSLNEVEQVRKKVKGFSGKDGLLCHGEAEMISEVAAPAKVSDSRCVGKIGAQLQAMLQLRREILAWGRRTTGFWLCIAID</sequence>
<evidence type="ECO:0000313" key="2">
    <source>
        <dbReference type="EMBL" id="MBW0588035.1"/>
    </source>
</evidence>
<accession>A0A9Q3Q8C1</accession>
<gene>
    <name evidence="2" type="ORF">O181_127750</name>
</gene>
<proteinExistence type="predicted"/>
<protein>
    <submittedName>
        <fullName evidence="2">Uncharacterized protein</fullName>
    </submittedName>
</protein>
<evidence type="ECO:0000256" key="1">
    <source>
        <dbReference type="SAM" id="MobiDB-lite"/>
    </source>
</evidence>
<dbReference type="Proteomes" id="UP000765509">
    <property type="component" value="Unassembled WGS sequence"/>
</dbReference>
<name>A0A9Q3Q8C1_9BASI</name>
<dbReference type="AlphaFoldDB" id="A0A9Q3Q8C1"/>
<evidence type="ECO:0000313" key="3">
    <source>
        <dbReference type="Proteomes" id="UP000765509"/>
    </source>
</evidence>
<keyword evidence="3" id="KW-1185">Reference proteome</keyword>
<comment type="caution">
    <text evidence="2">The sequence shown here is derived from an EMBL/GenBank/DDBJ whole genome shotgun (WGS) entry which is preliminary data.</text>
</comment>